<dbReference type="PRINTS" id="PR00376">
    <property type="entry name" value="IL1BCENZYME"/>
</dbReference>
<dbReference type="PROSITE" id="PS50208">
    <property type="entry name" value="CASPASE_P20"/>
    <property type="match status" value="1"/>
</dbReference>
<feature type="compositionally biased region" description="Polar residues" evidence="2">
    <location>
        <begin position="216"/>
        <end position="232"/>
    </location>
</feature>
<gene>
    <name evidence="4" type="primary">CASP7</name>
</gene>
<dbReference type="InterPro" id="IPR002398">
    <property type="entry name" value="Pept_C14"/>
</dbReference>
<dbReference type="InterPro" id="IPR001309">
    <property type="entry name" value="Pept_C14_p20"/>
</dbReference>
<evidence type="ECO:0000256" key="2">
    <source>
        <dbReference type="SAM" id="MobiDB-lite"/>
    </source>
</evidence>
<sequence length="232" mass="26023">AVDFSGVTIHTSTAPDYGTLYFPSKKKKNVSERSIKTTRDRVPTYQYNMNFEKMGKCIIINNKNFDKVTGMGVRNGTDKDAEALFKCFQSLGFDVIVHNDCSCAKMQDLLKKASEEDHTNAACFFLFFFFEMESCSVTQWRDLGRLQPPPPRLAEGQSSMMASRLTRGPSMTQMLILDIRSQWKLTSSSPIPRFQAITRGGAQEEAPGLCKPSAPSWRSTGKTWRSCRSSPG</sequence>
<protein>
    <submittedName>
        <fullName evidence="4">Caspase 7</fullName>
    </submittedName>
</protein>
<dbReference type="Proteomes" id="UP000233140">
    <property type="component" value="Unassembled WGS sequence"/>
</dbReference>
<evidence type="ECO:0000313" key="4">
    <source>
        <dbReference type="Ensembl" id="ENSMLEP00000036409.1"/>
    </source>
</evidence>
<evidence type="ECO:0000256" key="1">
    <source>
        <dbReference type="ARBA" id="ARBA00010134"/>
    </source>
</evidence>
<dbReference type="InterPro" id="IPR029030">
    <property type="entry name" value="Caspase-like_dom_sf"/>
</dbReference>
<dbReference type="InterPro" id="IPR011600">
    <property type="entry name" value="Pept_C14_caspase"/>
</dbReference>
<feature type="region of interest" description="Disordered" evidence="2">
    <location>
        <begin position="200"/>
        <end position="232"/>
    </location>
</feature>
<dbReference type="GO" id="GO:0005737">
    <property type="term" value="C:cytoplasm"/>
    <property type="evidence" value="ECO:0007669"/>
    <property type="project" value="TreeGrafter"/>
</dbReference>
<organism evidence="4 5">
    <name type="scientific">Mandrillus leucophaeus</name>
    <name type="common">Drill</name>
    <name type="synonym">Papio leucophaeus</name>
    <dbReference type="NCBI Taxonomy" id="9568"/>
    <lineage>
        <taxon>Eukaryota</taxon>
        <taxon>Metazoa</taxon>
        <taxon>Chordata</taxon>
        <taxon>Craniata</taxon>
        <taxon>Vertebrata</taxon>
        <taxon>Euteleostomi</taxon>
        <taxon>Mammalia</taxon>
        <taxon>Eutheria</taxon>
        <taxon>Euarchontoglires</taxon>
        <taxon>Primates</taxon>
        <taxon>Haplorrhini</taxon>
        <taxon>Catarrhini</taxon>
        <taxon>Cercopithecidae</taxon>
        <taxon>Cercopithecinae</taxon>
        <taxon>Mandrillus</taxon>
    </lineage>
</organism>
<comment type="similarity">
    <text evidence="1">Belongs to the peptidase C14A family.</text>
</comment>
<feature type="domain" description="Caspase family p20" evidence="3">
    <location>
        <begin position="53"/>
        <end position="129"/>
    </location>
</feature>
<dbReference type="GO" id="GO:0006508">
    <property type="term" value="P:proteolysis"/>
    <property type="evidence" value="ECO:0007669"/>
    <property type="project" value="InterPro"/>
</dbReference>
<dbReference type="InterPro" id="IPR015917">
    <property type="entry name" value="Pept_C14A"/>
</dbReference>
<accession>A0A2K6A8L7</accession>
<dbReference type="PANTHER" id="PTHR10454:SF31">
    <property type="entry name" value="CASPASE-7"/>
    <property type="match status" value="1"/>
</dbReference>
<dbReference type="GO" id="GO:0004197">
    <property type="term" value="F:cysteine-type endopeptidase activity"/>
    <property type="evidence" value="ECO:0007669"/>
    <property type="project" value="InterPro"/>
</dbReference>
<evidence type="ECO:0000259" key="3">
    <source>
        <dbReference type="PROSITE" id="PS50208"/>
    </source>
</evidence>
<dbReference type="GeneTree" id="ENSGT00940000153232"/>
<dbReference type="Ensembl" id="ENSMLET00000060011.1">
    <property type="protein sequence ID" value="ENSMLEP00000036409.1"/>
    <property type="gene ID" value="ENSMLEG00000042313.1"/>
</dbReference>
<dbReference type="Pfam" id="PF00656">
    <property type="entry name" value="Peptidase_C14"/>
    <property type="match status" value="1"/>
</dbReference>
<evidence type="ECO:0000313" key="5">
    <source>
        <dbReference type="Proteomes" id="UP000233140"/>
    </source>
</evidence>
<reference evidence="4" key="2">
    <citation type="submission" date="2025-09" db="UniProtKB">
        <authorList>
            <consortium name="Ensembl"/>
        </authorList>
    </citation>
    <scope>IDENTIFICATION</scope>
</reference>
<dbReference type="GO" id="GO:0043525">
    <property type="term" value="P:positive regulation of neuron apoptotic process"/>
    <property type="evidence" value="ECO:0007669"/>
    <property type="project" value="TreeGrafter"/>
</dbReference>
<dbReference type="SMART" id="SM00115">
    <property type="entry name" value="CASc"/>
    <property type="match status" value="1"/>
</dbReference>
<proteinExistence type="inferred from homology"/>
<dbReference type="Gene3D" id="3.40.50.1460">
    <property type="match status" value="1"/>
</dbReference>
<dbReference type="SUPFAM" id="SSF52129">
    <property type="entry name" value="Caspase-like"/>
    <property type="match status" value="1"/>
</dbReference>
<name>A0A2K6A8L7_MANLE</name>
<dbReference type="AlphaFoldDB" id="A0A2K6A8L7"/>
<reference evidence="4" key="1">
    <citation type="submission" date="2025-08" db="UniProtKB">
        <authorList>
            <consortium name="Ensembl"/>
        </authorList>
    </citation>
    <scope>IDENTIFICATION</scope>
</reference>
<dbReference type="PANTHER" id="PTHR10454">
    <property type="entry name" value="CASPASE"/>
    <property type="match status" value="1"/>
</dbReference>
<dbReference type="GO" id="GO:0097194">
    <property type="term" value="P:execution phase of apoptosis"/>
    <property type="evidence" value="ECO:0007669"/>
    <property type="project" value="TreeGrafter"/>
</dbReference>
<keyword evidence="5" id="KW-1185">Reference proteome</keyword>